<dbReference type="AlphaFoldDB" id="A0A6M3LA51"/>
<accession>A0A6M3LA51</accession>
<protein>
    <submittedName>
        <fullName evidence="1">Uncharacterized protein</fullName>
    </submittedName>
</protein>
<proteinExistence type="predicted"/>
<gene>
    <name evidence="1" type="ORF">MM415B02425_0013</name>
</gene>
<dbReference type="EMBL" id="MT142897">
    <property type="protein sequence ID" value="QJA90214.1"/>
    <property type="molecule type" value="Genomic_DNA"/>
</dbReference>
<name>A0A6M3LA51_9ZZZZ</name>
<organism evidence="1">
    <name type="scientific">viral metagenome</name>
    <dbReference type="NCBI Taxonomy" id="1070528"/>
    <lineage>
        <taxon>unclassified sequences</taxon>
        <taxon>metagenomes</taxon>
        <taxon>organismal metagenomes</taxon>
    </lineage>
</organism>
<reference evidence="1" key="1">
    <citation type="submission" date="2020-03" db="EMBL/GenBank/DDBJ databases">
        <title>The deep terrestrial virosphere.</title>
        <authorList>
            <person name="Holmfeldt K."/>
            <person name="Nilsson E."/>
            <person name="Simone D."/>
            <person name="Lopez-Fernandez M."/>
            <person name="Wu X."/>
            <person name="de Brujin I."/>
            <person name="Lundin D."/>
            <person name="Andersson A."/>
            <person name="Bertilsson S."/>
            <person name="Dopson M."/>
        </authorList>
    </citation>
    <scope>NUCLEOTIDE SEQUENCE</scope>
    <source>
        <strain evidence="1">MM415B02425</strain>
    </source>
</reference>
<evidence type="ECO:0000313" key="1">
    <source>
        <dbReference type="EMBL" id="QJA90214.1"/>
    </source>
</evidence>
<sequence>MAEQLSFQITEGGSIPTSPLHIKRCNSPDNFKESRLFVNTNHSYIKWVDRPSRKLYWLLYENGKTIGVFGLSSAYSKPKLVQTWMAENDILFNNLACNIVFCLAGSTMKNAGSRLLALLRRDAKIWWLERYGDILMGIQTFILPPRTGAIYKADNWKQIGSTTGGITLTTKTLSESEWAKHPEAKRYTFKSGDVRYLLREFKETEPKLMFVRKL</sequence>